<dbReference type="OrthoDB" id="5428508at2759"/>
<proteinExistence type="predicted"/>
<evidence type="ECO:0000313" key="3">
    <source>
        <dbReference type="Proteomes" id="UP000325902"/>
    </source>
</evidence>
<dbReference type="InterPro" id="IPR010730">
    <property type="entry name" value="HET"/>
</dbReference>
<dbReference type="EMBL" id="VCHE01000282">
    <property type="protein sequence ID" value="KAB2568753.1"/>
    <property type="molecule type" value="Genomic_DNA"/>
</dbReference>
<accession>A0A5N5CTT6</accession>
<name>A0A5N5CTT6_9PEZI</name>
<keyword evidence="3" id="KW-1185">Reference proteome</keyword>
<feature type="domain" description="Heterokaryon incompatibility" evidence="1">
    <location>
        <begin position="35"/>
        <end position="130"/>
    </location>
</feature>
<protein>
    <recommendedName>
        <fullName evidence="1">Heterokaryon incompatibility domain-containing protein</fullName>
    </recommendedName>
</protein>
<evidence type="ECO:0000259" key="1">
    <source>
        <dbReference type="Pfam" id="PF06985"/>
    </source>
</evidence>
<evidence type="ECO:0000313" key="2">
    <source>
        <dbReference type="EMBL" id="KAB2568753.1"/>
    </source>
</evidence>
<dbReference type="Pfam" id="PF06985">
    <property type="entry name" value="HET"/>
    <property type="match status" value="1"/>
</dbReference>
<sequence length="629" mass="71487">MMLNVLSPLGIQLNILLVKLGSEWVIEDFIVCLAETAEKDAKPIWIDQLCIEQNDQAIRKVLADIPSIYRSFDVTVLMPGRPCRCLPRIVREVNGLPPDPEDPYRISRTDECLNATGISSWFRRLWPRQELHYSRRIRCVWSARERSRCFLVGDGTANLQNLGPFAARLYSQFTTVKGFNHQDALEEILIYFDDLEKEGRSDLVRYAHNPNHTDPLYRFLDGETLENQAQGLEKKNVYAFVLHVLEEYGSAYLWTPNRQASKPRDYVVSIWTDWDKYVIPHNYNTMEASSLMQDAIDQMFDKEGLVFGSTAPQGLFSGDLAGSAIWKPSEYLTKVESSGVVDYYRTIAAEIHVIPVLRDKSVPLVRNRTNLEAVPLSIGAKDGHALIDELLGRHAETALQASGRINRSELSPGDDTSQEASVISAFTRMFHGLVENWSEDRVSRVNQRLFSWDFNIGNGRAIEEMWTILLDLFNRHDEDLQYSATQQPEGNGEPSQSKMEKLHPTMGLLVCLALGIDYGYFRDGQVKLIFSASEHPSGRTKRVGLCRGDVDVLKIASGKTDVLTVKMFLGEHPPMLFEVERVGSRSNIPEYRVFGVWVPLEFEANDMKDFGMTVLHPSEDRERYDAVLV</sequence>
<dbReference type="AlphaFoldDB" id="A0A5N5CTT6"/>
<reference evidence="2 3" key="1">
    <citation type="journal article" date="2019" name="Sci. Rep.">
        <title>A multi-omics analysis of the grapevine pathogen Lasiodiplodia theobromae reveals that temperature affects the expression of virulence- and pathogenicity-related genes.</title>
        <authorList>
            <person name="Felix C."/>
            <person name="Meneses R."/>
            <person name="Goncalves M.F.M."/>
            <person name="Tilleman L."/>
            <person name="Duarte A.S."/>
            <person name="Jorrin-Novo J.V."/>
            <person name="Van de Peer Y."/>
            <person name="Deforce D."/>
            <person name="Van Nieuwerburgh F."/>
            <person name="Esteves A.C."/>
            <person name="Alves A."/>
        </authorList>
    </citation>
    <scope>NUCLEOTIDE SEQUENCE [LARGE SCALE GENOMIC DNA]</scope>
    <source>
        <strain evidence="2 3">LA-SOL3</strain>
    </source>
</reference>
<comment type="caution">
    <text evidence="2">The sequence shown here is derived from an EMBL/GenBank/DDBJ whole genome shotgun (WGS) entry which is preliminary data.</text>
</comment>
<organism evidence="2 3">
    <name type="scientific">Lasiodiplodia theobromae</name>
    <dbReference type="NCBI Taxonomy" id="45133"/>
    <lineage>
        <taxon>Eukaryota</taxon>
        <taxon>Fungi</taxon>
        <taxon>Dikarya</taxon>
        <taxon>Ascomycota</taxon>
        <taxon>Pezizomycotina</taxon>
        <taxon>Dothideomycetes</taxon>
        <taxon>Dothideomycetes incertae sedis</taxon>
        <taxon>Botryosphaeriales</taxon>
        <taxon>Botryosphaeriaceae</taxon>
        <taxon>Lasiodiplodia</taxon>
    </lineage>
</organism>
<dbReference type="Proteomes" id="UP000325902">
    <property type="component" value="Unassembled WGS sequence"/>
</dbReference>
<gene>
    <name evidence="2" type="ORF">DBV05_g12567</name>
</gene>